<keyword evidence="2 6" id="KW-0963">Cytoplasm</keyword>
<name>A0A2M8QE53_9CHLR</name>
<evidence type="ECO:0000313" key="7">
    <source>
        <dbReference type="EMBL" id="PJF48048.1"/>
    </source>
</evidence>
<keyword evidence="4 6" id="KW-0378">Hydrolase</keyword>
<organism evidence="7 8">
    <name type="scientific">Candidatus Thermofonsia Clade 3 bacterium</name>
    <dbReference type="NCBI Taxonomy" id="2364212"/>
    <lineage>
        <taxon>Bacteria</taxon>
        <taxon>Bacillati</taxon>
        <taxon>Chloroflexota</taxon>
        <taxon>Candidatus Thermofontia</taxon>
        <taxon>Candidatus Thermofonsia Clade 3</taxon>
    </lineage>
</organism>
<dbReference type="GO" id="GO:0008855">
    <property type="term" value="F:exodeoxyribonuclease VII activity"/>
    <property type="evidence" value="ECO:0007669"/>
    <property type="project" value="UniProtKB-UniRule"/>
</dbReference>
<evidence type="ECO:0000256" key="5">
    <source>
        <dbReference type="ARBA" id="ARBA00022839"/>
    </source>
</evidence>
<comment type="catalytic activity">
    <reaction evidence="6">
        <text>Exonucleolytic cleavage in either 5'- to 3'- or 3'- to 5'-direction to yield nucleoside 5'-phosphates.</text>
        <dbReference type="EC" id="3.1.11.6"/>
    </reaction>
</comment>
<comment type="function">
    <text evidence="6">Bidirectionally degrades single-stranded DNA into large acid-insoluble oligonucleotides, which are then degraded further into small acid-soluble oligonucleotides.</text>
</comment>
<keyword evidence="3 6" id="KW-0540">Nuclease</keyword>
<dbReference type="Proteomes" id="UP000230790">
    <property type="component" value="Unassembled WGS sequence"/>
</dbReference>
<dbReference type="Pfam" id="PF02609">
    <property type="entry name" value="Exonuc_VII_S"/>
    <property type="match status" value="1"/>
</dbReference>
<dbReference type="InterPro" id="IPR003761">
    <property type="entry name" value="Exonuc_VII_S"/>
</dbReference>
<evidence type="ECO:0000313" key="8">
    <source>
        <dbReference type="Proteomes" id="UP000230790"/>
    </source>
</evidence>
<dbReference type="HAMAP" id="MF_00337">
    <property type="entry name" value="Exonuc_7_S"/>
    <property type="match status" value="1"/>
</dbReference>
<dbReference type="EC" id="3.1.11.6" evidence="6"/>
<sequence length="70" mass="7970">MAKKETAEAAVEQLTFEQAFQQLEAIVAQLERGELSLDQSLELYARGQRLAAHCAQLLDRAELRVREIRD</sequence>
<evidence type="ECO:0000256" key="3">
    <source>
        <dbReference type="ARBA" id="ARBA00022722"/>
    </source>
</evidence>
<dbReference type="InterPro" id="IPR037004">
    <property type="entry name" value="Exonuc_VII_ssu_sf"/>
</dbReference>
<evidence type="ECO:0000256" key="1">
    <source>
        <dbReference type="ARBA" id="ARBA00009998"/>
    </source>
</evidence>
<dbReference type="GO" id="GO:0009318">
    <property type="term" value="C:exodeoxyribonuclease VII complex"/>
    <property type="evidence" value="ECO:0007669"/>
    <property type="project" value="UniProtKB-UniRule"/>
</dbReference>
<dbReference type="SUPFAM" id="SSF116842">
    <property type="entry name" value="XseB-like"/>
    <property type="match status" value="1"/>
</dbReference>
<dbReference type="EMBL" id="PGTN01000026">
    <property type="protein sequence ID" value="PJF48048.1"/>
    <property type="molecule type" value="Genomic_DNA"/>
</dbReference>
<reference evidence="7 8" key="1">
    <citation type="submission" date="2017-11" db="EMBL/GenBank/DDBJ databases">
        <title>Evolution of Phototrophy in the Chloroflexi Phylum Driven by Horizontal Gene Transfer.</title>
        <authorList>
            <person name="Ward L.M."/>
            <person name="Hemp J."/>
            <person name="Shih P.M."/>
            <person name="Mcglynn S.E."/>
            <person name="Fischer W."/>
        </authorList>
    </citation>
    <scope>NUCLEOTIDE SEQUENCE [LARGE SCALE GENOMIC DNA]</scope>
    <source>
        <strain evidence="7">JP3_7</strain>
    </source>
</reference>
<dbReference type="GO" id="GO:0006308">
    <property type="term" value="P:DNA catabolic process"/>
    <property type="evidence" value="ECO:0007669"/>
    <property type="project" value="UniProtKB-UniRule"/>
</dbReference>
<comment type="subunit">
    <text evidence="6">Heterooligomer composed of large and small subunits.</text>
</comment>
<comment type="similarity">
    <text evidence="1 6">Belongs to the XseB family.</text>
</comment>
<dbReference type="GO" id="GO:0005829">
    <property type="term" value="C:cytosol"/>
    <property type="evidence" value="ECO:0007669"/>
    <property type="project" value="TreeGrafter"/>
</dbReference>
<keyword evidence="5 6" id="KW-0269">Exonuclease</keyword>
<comment type="caution">
    <text evidence="7">The sequence shown here is derived from an EMBL/GenBank/DDBJ whole genome shotgun (WGS) entry which is preliminary data.</text>
</comment>
<dbReference type="Gene3D" id="1.10.287.1040">
    <property type="entry name" value="Exonuclease VII, small subunit"/>
    <property type="match status" value="1"/>
</dbReference>
<comment type="subcellular location">
    <subcellularLocation>
        <location evidence="6">Cytoplasm</location>
    </subcellularLocation>
</comment>
<dbReference type="PANTHER" id="PTHR34137:SF1">
    <property type="entry name" value="EXODEOXYRIBONUCLEASE 7 SMALL SUBUNIT"/>
    <property type="match status" value="1"/>
</dbReference>
<proteinExistence type="inferred from homology"/>
<dbReference type="PANTHER" id="PTHR34137">
    <property type="entry name" value="EXODEOXYRIBONUCLEASE 7 SMALL SUBUNIT"/>
    <property type="match status" value="1"/>
</dbReference>
<accession>A0A2M8QE53</accession>
<dbReference type="AlphaFoldDB" id="A0A2M8QE53"/>
<protein>
    <recommendedName>
        <fullName evidence="6">Exodeoxyribonuclease 7 small subunit</fullName>
        <ecNumber evidence="6">3.1.11.6</ecNumber>
    </recommendedName>
    <alternativeName>
        <fullName evidence="6">Exodeoxyribonuclease VII small subunit</fullName>
        <shortName evidence="6">Exonuclease VII small subunit</shortName>
    </alternativeName>
</protein>
<gene>
    <name evidence="6" type="primary">xseB</name>
    <name evidence="7" type="ORF">CUN48_05610</name>
</gene>
<dbReference type="PIRSF" id="PIRSF006488">
    <property type="entry name" value="Exonuc_VII_S"/>
    <property type="match status" value="1"/>
</dbReference>
<evidence type="ECO:0000256" key="4">
    <source>
        <dbReference type="ARBA" id="ARBA00022801"/>
    </source>
</evidence>
<dbReference type="NCBIfam" id="TIGR01280">
    <property type="entry name" value="xseB"/>
    <property type="match status" value="1"/>
</dbReference>
<evidence type="ECO:0000256" key="6">
    <source>
        <dbReference type="HAMAP-Rule" id="MF_00337"/>
    </source>
</evidence>
<evidence type="ECO:0000256" key="2">
    <source>
        <dbReference type="ARBA" id="ARBA00022490"/>
    </source>
</evidence>
<dbReference type="NCBIfam" id="NF002139">
    <property type="entry name" value="PRK00977.1-3"/>
    <property type="match status" value="1"/>
</dbReference>